<accession>A0A1L4CY66</accession>
<evidence type="ECO:0000313" key="1">
    <source>
        <dbReference type="EMBL" id="APJ02901.1"/>
    </source>
</evidence>
<dbReference type="Gene3D" id="2.30.30.110">
    <property type="match status" value="1"/>
</dbReference>
<evidence type="ECO:0008006" key="3">
    <source>
        <dbReference type="Google" id="ProtNLM"/>
    </source>
</evidence>
<name>A0A1L4CY66_9BACT</name>
<dbReference type="InterPro" id="IPR003477">
    <property type="entry name" value="PemK-like"/>
</dbReference>
<dbReference type="KEGG" id="saqi:AXG55_02770"/>
<dbReference type="STRING" id="1915309.AXG55_02770"/>
<proteinExistence type="predicted"/>
<dbReference type="OrthoDB" id="9793906at2"/>
<organism evidence="1 2">
    <name type="scientific">Silvanigrella aquatica</name>
    <dbReference type="NCBI Taxonomy" id="1915309"/>
    <lineage>
        <taxon>Bacteria</taxon>
        <taxon>Pseudomonadati</taxon>
        <taxon>Bdellovibrionota</taxon>
        <taxon>Oligoflexia</taxon>
        <taxon>Silvanigrellales</taxon>
        <taxon>Silvanigrellaceae</taxon>
        <taxon>Silvanigrella</taxon>
    </lineage>
</organism>
<dbReference type="Pfam" id="PF02452">
    <property type="entry name" value="PemK_toxin"/>
    <property type="match status" value="1"/>
</dbReference>
<dbReference type="InterPro" id="IPR011067">
    <property type="entry name" value="Plasmid_toxin/cell-grow_inhib"/>
</dbReference>
<reference evidence="1 2" key="1">
    <citation type="submission" date="2016-10" db="EMBL/GenBank/DDBJ databases">
        <title>Silvanigrella aquatica sp. nov., isolated from a freshwater lake located in the Black Forest, Germany, description of Silvanigrellaceae fam. nov., Silvanigrellales ord. nov., reclassification of the order Bdellovibrionales in the class Oligoflexia, reclassification of the families Bacteriovoracaceae and Halobacteriovoraceae in the new order Bacteriovoracales ord. nov., and reclassification of the family Pseudobacteriovoracaceae in the order Oligoflexiales.</title>
        <authorList>
            <person name="Hahn M.W."/>
            <person name="Schmidt J."/>
            <person name="Koll U."/>
            <person name="Rohde M."/>
            <person name="Verbag S."/>
            <person name="Pitt A."/>
            <person name="Nakai R."/>
            <person name="Naganuma T."/>
            <person name="Lang E."/>
        </authorList>
    </citation>
    <scope>NUCLEOTIDE SEQUENCE [LARGE SCALE GENOMIC DNA]</scope>
    <source>
        <strain evidence="1 2">MWH-Nonnen-W8red</strain>
    </source>
</reference>
<sequence>MKQWEIWKMNLDMDMESQTEIQMSEENFDFNYCIIITGQSFLDAFHAPTILPISTNFRESYSVVSIEESKSVGLFCESFIICDQILTVQKDVFIKKIGIVPEHLRSKIQNKIFNYLNE</sequence>
<gene>
    <name evidence="1" type="ORF">AXG55_02770</name>
</gene>
<dbReference type="EMBL" id="CP017834">
    <property type="protein sequence ID" value="APJ02901.1"/>
    <property type="molecule type" value="Genomic_DNA"/>
</dbReference>
<evidence type="ECO:0000313" key="2">
    <source>
        <dbReference type="Proteomes" id="UP000184731"/>
    </source>
</evidence>
<dbReference type="GO" id="GO:0003677">
    <property type="term" value="F:DNA binding"/>
    <property type="evidence" value="ECO:0007669"/>
    <property type="project" value="InterPro"/>
</dbReference>
<keyword evidence="2" id="KW-1185">Reference proteome</keyword>
<protein>
    <recommendedName>
        <fullName evidence="3">Type II toxin-antitoxin system PemK/MazF family toxin</fullName>
    </recommendedName>
</protein>
<dbReference type="SUPFAM" id="SSF50118">
    <property type="entry name" value="Cell growth inhibitor/plasmid maintenance toxic component"/>
    <property type="match status" value="1"/>
</dbReference>
<dbReference type="AlphaFoldDB" id="A0A1L4CY66"/>
<dbReference type="RefSeq" id="WP_148696609.1">
    <property type="nucleotide sequence ID" value="NZ_CP017834.1"/>
</dbReference>
<dbReference type="Proteomes" id="UP000184731">
    <property type="component" value="Chromosome"/>
</dbReference>